<evidence type="ECO:0000256" key="7">
    <source>
        <dbReference type="SAM" id="MobiDB-lite"/>
    </source>
</evidence>
<dbReference type="GO" id="GO:0012507">
    <property type="term" value="C:ER to Golgi transport vesicle membrane"/>
    <property type="evidence" value="ECO:0007669"/>
    <property type="project" value="TreeGrafter"/>
</dbReference>
<comment type="subcellular location">
    <subcellularLocation>
        <location evidence="6">Endoplasmic reticulum membrane</location>
    </subcellularLocation>
</comment>
<feature type="compositionally biased region" description="Basic and acidic residues" evidence="7">
    <location>
        <begin position="1114"/>
        <end position="1130"/>
    </location>
</feature>
<comment type="similarity">
    <text evidence="1 6">Belongs to the SEC16 family.</text>
</comment>
<keyword evidence="6" id="KW-0072">Autophagy</keyword>
<evidence type="ECO:0000256" key="5">
    <source>
        <dbReference type="ARBA" id="ARBA00024687"/>
    </source>
</evidence>
<dbReference type="GO" id="GO:0016192">
    <property type="term" value="P:vesicle-mediated transport"/>
    <property type="evidence" value="ECO:0007669"/>
    <property type="project" value="UniProtKB-KW"/>
</dbReference>
<feature type="domain" description="Sec16 Sec23-binding" evidence="8">
    <location>
        <begin position="416"/>
        <end position="767"/>
    </location>
</feature>
<evidence type="ECO:0000256" key="1">
    <source>
        <dbReference type="ARBA" id="ARBA00005927"/>
    </source>
</evidence>
<evidence type="ECO:0000259" key="8">
    <source>
        <dbReference type="Pfam" id="PF12931"/>
    </source>
</evidence>
<dbReference type="CDD" id="cd09233">
    <property type="entry name" value="ACE1-Sec16-like"/>
    <property type="match status" value="1"/>
</dbReference>
<dbReference type="Pfam" id="PF12932">
    <property type="entry name" value="Sec16"/>
    <property type="match status" value="1"/>
</dbReference>
<feature type="compositionally biased region" description="Low complexity" evidence="7">
    <location>
        <begin position="1187"/>
        <end position="1198"/>
    </location>
</feature>
<dbReference type="GO" id="GO:0070973">
    <property type="term" value="P:protein localization to endoplasmic reticulum exit site"/>
    <property type="evidence" value="ECO:0007669"/>
    <property type="project" value="TreeGrafter"/>
</dbReference>
<comment type="function">
    <text evidence="5 6">Involved in the initiation of assembly of the COPII coat required for the formation of transport vesicles from the endoplasmic reticulum (ER) and the selection of cargo molecules. Also involved in autophagy.</text>
</comment>
<gene>
    <name evidence="10" type="ORF">PBRASI_LOCUS4230</name>
</gene>
<keyword evidence="11" id="KW-1185">Reference proteome</keyword>
<feature type="region of interest" description="Disordered" evidence="7">
    <location>
        <begin position="1068"/>
        <end position="1130"/>
    </location>
</feature>
<feature type="region of interest" description="Disordered" evidence="7">
    <location>
        <begin position="926"/>
        <end position="1040"/>
    </location>
</feature>
<dbReference type="EMBL" id="CAJVPI010000425">
    <property type="protein sequence ID" value="CAG8533541.1"/>
    <property type="molecule type" value="Genomic_DNA"/>
</dbReference>
<evidence type="ECO:0000256" key="4">
    <source>
        <dbReference type="ARBA" id="ARBA00022892"/>
    </source>
</evidence>
<keyword evidence="3 6" id="KW-0256">Endoplasmic reticulum</keyword>
<dbReference type="InterPro" id="IPR024298">
    <property type="entry name" value="Sec16_Sec23-bd"/>
</dbReference>
<feature type="non-terminal residue" evidence="10">
    <location>
        <position position="1249"/>
    </location>
</feature>
<keyword evidence="6" id="KW-0472">Membrane</keyword>
<feature type="domain" description="Sec16 central conserved" evidence="9">
    <location>
        <begin position="230"/>
        <end position="351"/>
    </location>
</feature>
<dbReference type="GO" id="GO:0015031">
    <property type="term" value="P:protein transport"/>
    <property type="evidence" value="ECO:0007669"/>
    <property type="project" value="UniProtKB-KW"/>
</dbReference>
<feature type="compositionally biased region" description="Polar residues" evidence="7">
    <location>
        <begin position="1102"/>
        <end position="1112"/>
    </location>
</feature>
<sequence length="1249" mass="136308">MATIADKPASSPKPVGQAIDIFTDDTSDSAFFDSLGVGTEESEQSSTPTSIPRSDSVSTQKPSSPSPKALPVQCPFPGCAGENKPKAKFCCECGRSLGVASRADTPSINISAASSPTVGYNQGYGQTMTGNLYMNSLASHSSTSFTQPMSPTMPYGMVAASYSTASLGQPLSPTMPYAHQEHSFSSTSFIQPLPSAYDGMTAGHDYTRQSTYGYDALEPIQDMLERHRGCPVVAFGFGGQLLTMFPRTVQRFTSTDGDMPVTKTAPGAITIRTIKDVIPSSEILSFPGPLLDNNKGGIKAKRKELTKYLDDNIQIQEDKVNSFAGDEVNKSSLEATILIWKLLKLMIEHDGALVGNPKIEEAVRNLLVPMKDKTGDGSTDNFTIPADVTSFDASDNKETEEKTITYTVSKDSVDKLQELLLKGDRTAAVNYAMQENLWPHAMIIASCVDKVTWKNAVSSFIRQELSDNPCDDDKSNGRESLRVLYSLLSGQGRNAVEEFLPHTPLLRRISQVPLTPVPVISPLLSTTTQTSPTTSVPYSPLPTTPHYTPETSTASYESLSKWRETLAMILANHVPGDSLAITGLGDILRENGWIGAAHVCYMLSPQSSTHSGIDIPTCRMSLLSVDYLHQQSTFFHNCDAIRLTEIYEFARSLQGDSDGCLPFLQAYKLLYAWWLIDYGHVNEAKRYCESIANTVKVYTKGSQYFHHCFLQSLKKLTQRLLEHNSNGTNNGNNEQSSWLFAKKMPKARLDSLWDSLEGKFNKFVAGDTNDAPGKKQQTESAEVVGPFSHFSSTAHPSADGVIPTRSASASDFRTTDINQRRSATPSAIPQKQVFKHHRRSSTPGASLQGMVNGLNGAHIDTQNSMAPVPESAQAYVASPTDERNGYFGFFGRESLDIQDANRTMSPNGGHGGQQPIAYDQSLAASGYPYSAEPSDISQQQPLQPQLKTQQPLQQSLQTQLQTQQPLQQTQQPLQQTQQSHHQPIMYNIHTTQPDNGINATDSSSSWWNDNISPTETDTSGRGHHPRDSIQSDTFGSGEFISPMGNATPFVPAISTSFVANASNNSNVSTWNGDGDDLGLGNNSLGGKKKRETGAEAEVADGNEQNASESNVTRAVEEKSKEENDQEKKTDGRWFSRWFSKKETTAKTANLGEESSFYYDPVQKRWVNKKVEAESPSTLMPPPPPPTRARTTSPTPSESMNKQANRVSLPPAPYPNGLPGISATPPPGGQRKTGTGKKHRPRYVNIMDQM</sequence>
<evidence type="ECO:0000313" key="10">
    <source>
        <dbReference type="EMBL" id="CAG8533541.1"/>
    </source>
</evidence>
<dbReference type="Gene3D" id="1.25.40.1030">
    <property type="match status" value="1"/>
</dbReference>
<proteinExistence type="inferred from homology"/>
<feature type="compositionally biased region" description="Polar residues" evidence="7">
    <location>
        <begin position="51"/>
        <end position="63"/>
    </location>
</feature>
<accession>A0A9N9AJU0</accession>
<evidence type="ECO:0000256" key="2">
    <source>
        <dbReference type="ARBA" id="ARBA00022448"/>
    </source>
</evidence>
<feature type="compositionally biased region" description="Polar residues" evidence="7">
    <location>
        <begin position="988"/>
        <end position="1000"/>
    </location>
</feature>
<protein>
    <recommendedName>
        <fullName evidence="6">Protein transport protein sec16</fullName>
    </recommendedName>
</protein>
<feature type="compositionally biased region" description="Low complexity" evidence="7">
    <location>
        <begin position="524"/>
        <end position="538"/>
    </location>
</feature>
<feature type="region of interest" description="Disordered" evidence="7">
    <location>
        <begin position="32"/>
        <end position="73"/>
    </location>
</feature>
<feature type="compositionally biased region" description="Low complexity" evidence="7">
    <location>
        <begin position="938"/>
        <end position="978"/>
    </location>
</feature>
<keyword evidence="4 6" id="KW-0931">ER-Golgi transport</keyword>
<evidence type="ECO:0000259" key="9">
    <source>
        <dbReference type="Pfam" id="PF12932"/>
    </source>
</evidence>
<organism evidence="10 11">
    <name type="scientific">Paraglomus brasilianum</name>
    <dbReference type="NCBI Taxonomy" id="144538"/>
    <lineage>
        <taxon>Eukaryota</taxon>
        <taxon>Fungi</taxon>
        <taxon>Fungi incertae sedis</taxon>
        <taxon>Mucoromycota</taxon>
        <taxon>Glomeromycotina</taxon>
        <taxon>Glomeromycetes</taxon>
        <taxon>Paraglomerales</taxon>
        <taxon>Paraglomeraceae</taxon>
        <taxon>Paraglomus</taxon>
    </lineage>
</organism>
<feature type="compositionally biased region" description="Low complexity" evidence="7">
    <location>
        <begin position="1068"/>
        <end position="1085"/>
    </location>
</feature>
<dbReference type="InterPro" id="IPR024340">
    <property type="entry name" value="Sec16_CCD"/>
</dbReference>
<dbReference type="GO" id="GO:0070971">
    <property type="term" value="C:endoplasmic reticulum exit site"/>
    <property type="evidence" value="ECO:0007669"/>
    <property type="project" value="TreeGrafter"/>
</dbReference>
<dbReference type="Pfam" id="PF12931">
    <property type="entry name" value="TPR_Sec16"/>
    <property type="match status" value="1"/>
</dbReference>
<evidence type="ECO:0000313" key="11">
    <source>
        <dbReference type="Proteomes" id="UP000789739"/>
    </source>
</evidence>
<dbReference type="PANTHER" id="PTHR13402:SF6">
    <property type="entry name" value="SECRETORY 16, ISOFORM I"/>
    <property type="match status" value="1"/>
</dbReference>
<evidence type="ECO:0000256" key="3">
    <source>
        <dbReference type="ARBA" id="ARBA00022824"/>
    </source>
</evidence>
<keyword evidence="6" id="KW-0653">Protein transport</keyword>
<name>A0A9N9AJU0_9GLOM</name>
<dbReference type="OrthoDB" id="8918678at2759"/>
<keyword evidence="2 6" id="KW-0813">Transport</keyword>
<reference evidence="10" key="1">
    <citation type="submission" date="2021-06" db="EMBL/GenBank/DDBJ databases">
        <authorList>
            <person name="Kallberg Y."/>
            <person name="Tangrot J."/>
            <person name="Rosling A."/>
        </authorList>
    </citation>
    <scope>NUCLEOTIDE SEQUENCE</scope>
    <source>
        <strain evidence="10">BR232B</strain>
    </source>
</reference>
<dbReference type="AlphaFoldDB" id="A0A9N9AJU0"/>
<dbReference type="PANTHER" id="PTHR13402">
    <property type="entry name" value="RGPR-RELATED"/>
    <property type="match status" value="1"/>
</dbReference>
<feature type="region of interest" description="Disordered" evidence="7">
    <location>
        <begin position="1169"/>
        <end position="1249"/>
    </location>
</feature>
<feature type="compositionally biased region" description="Low complexity" evidence="7">
    <location>
        <begin position="1001"/>
        <end position="1010"/>
    </location>
</feature>
<dbReference type="GO" id="GO:0005789">
    <property type="term" value="C:endoplasmic reticulum membrane"/>
    <property type="evidence" value="ECO:0007669"/>
    <property type="project" value="UniProtKB-SubCell"/>
</dbReference>
<dbReference type="GO" id="GO:0006914">
    <property type="term" value="P:autophagy"/>
    <property type="evidence" value="ECO:0007669"/>
    <property type="project" value="UniProtKB-KW"/>
</dbReference>
<evidence type="ECO:0000256" key="6">
    <source>
        <dbReference type="RuleBase" id="RU364101"/>
    </source>
</evidence>
<feature type="region of interest" description="Disordered" evidence="7">
    <location>
        <begin position="816"/>
        <end position="845"/>
    </location>
</feature>
<feature type="compositionally biased region" description="Polar residues" evidence="7">
    <location>
        <begin position="816"/>
        <end position="829"/>
    </location>
</feature>
<comment type="caution">
    <text evidence="10">The sequence shown here is derived from an EMBL/GenBank/DDBJ whole genome shotgun (WGS) entry which is preliminary data.</text>
</comment>
<dbReference type="GO" id="GO:0007030">
    <property type="term" value="P:Golgi organization"/>
    <property type="evidence" value="ECO:0007669"/>
    <property type="project" value="TreeGrafter"/>
</dbReference>
<dbReference type="Proteomes" id="UP000789739">
    <property type="component" value="Unassembled WGS sequence"/>
</dbReference>
<feature type="region of interest" description="Disordered" evidence="7">
    <location>
        <begin position="524"/>
        <end position="552"/>
    </location>
</feature>